<dbReference type="AlphaFoldDB" id="A0A3S9HTR4"/>
<name>A0A3S9HTR4_9ACTN</name>
<dbReference type="InterPro" id="IPR039708">
    <property type="entry name" value="MT1774/Rv1733c-like"/>
</dbReference>
<keyword evidence="1" id="KW-0472">Membrane</keyword>
<dbReference type="PANTHER" id="PTHR42305">
    <property type="entry name" value="MEMBRANE PROTEIN RV1733C-RELATED"/>
    <property type="match status" value="1"/>
</dbReference>
<feature type="transmembrane region" description="Helical" evidence="1">
    <location>
        <begin position="144"/>
        <end position="166"/>
    </location>
</feature>
<reference evidence="2 3" key="1">
    <citation type="submission" date="2018-12" db="EMBL/GenBank/DDBJ databases">
        <authorList>
            <person name="Li K."/>
        </authorList>
    </citation>
    <scope>NUCLEOTIDE SEQUENCE [LARGE SCALE GENOMIC DNA]</scope>
    <source>
        <strain evidence="3">CR22</strain>
    </source>
</reference>
<organism evidence="2 3">
    <name type="scientific">Streptomyces aquilus</name>
    <dbReference type="NCBI Taxonomy" id="2548456"/>
    <lineage>
        <taxon>Bacteria</taxon>
        <taxon>Bacillati</taxon>
        <taxon>Actinomycetota</taxon>
        <taxon>Actinomycetes</taxon>
        <taxon>Kitasatosporales</taxon>
        <taxon>Streptomycetaceae</taxon>
        <taxon>Streptomyces</taxon>
    </lineage>
</organism>
<gene>
    <name evidence="2" type="ORF">EJC51_05055</name>
</gene>
<evidence type="ECO:0000313" key="2">
    <source>
        <dbReference type="EMBL" id="AZP15520.1"/>
    </source>
</evidence>
<evidence type="ECO:0008006" key="4">
    <source>
        <dbReference type="Google" id="ProtNLM"/>
    </source>
</evidence>
<evidence type="ECO:0000313" key="3">
    <source>
        <dbReference type="Proteomes" id="UP000280197"/>
    </source>
</evidence>
<protein>
    <recommendedName>
        <fullName evidence="4">Membrane protein SCJ1.26</fullName>
    </recommendedName>
</protein>
<dbReference type="EMBL" id="CP034463">
    <property type="protein sequence ID" value="AZP15520.1"/>
    <property type="molecule type" value="Genomic_DNA"/>
</dbReference>
<sequence length="194" mass="20843">MRGGRRTKQWWWRWRSNPLRRREDVLEAWLVLAVWALVSVGGTLAGVVAARAADETFARQRADREPVRAVVLADVPRATGARGSVYADRALAKVRWTAADGSLRTGSTLVEAGREAGSAVTVWTNRQGDVTTRPPGPSDAAVEAGLLGAGAALALSGLVIGAGATVRWRLDRRRIAGWGTEWAMVGPQWGHKTG</sequence>
<keyword evidence="3" id="KW-1185">Reference proteome</keyword>
<keyword evidence="1" id="KW-0812">Transmembrane</keyword>
<dbReference type="RefSeq" id="WP_126269899.1">
    <property type="nucleotide sequence ID" value="NZ_CP034463.1"/>
</dbReference>
<proteinExistence type="predicted"/>
<dbReference type="KEGG" id="saqu:EJC51_05055"/>
<accession>A0A3S9HTR4</accession>
<dbReference type="Proteomes" id="UP000280197">
    <property type="component" value="Chromosome"/>
</dbReference>
<keyword evidence="1" id="KW-1133">Transmembrane helix</keyword>
<evidence type="ECO:0000256" key="1">
    <source>
        <dbReference type="SAM" id="Phobius"/>
    </source>
</evidence>
<dbReference type="PANTHER" id="PTHR42305:SF1">
    <property type="entry name" value="MEMBRANE PROTEIN RV1733C-RELATED"/>
    <property type="match status" value="1"/>
</dbReference>